<dbReference type="GO" id="GO:0006310">
    <property type="term" value="P:DNA recombination"/>
    <property type="evidence" value="ECO:0007669"/>
    <property type="project" value="UniProtKB-KW"/>
</dbReference>
<dbReference type="OrthoDB" id="8064436at2759"/>
<dbReference type="Pfam" id="PF06632">
    <property type="entry name" value="XRCC4"/>
    <property type="match status" value="1"/>
</dbReference>
<evidence type="ECO:0000259" key="8">
    <source>
        <dbReference type="Pfam" id="PF06632"/>
    </source>
</evidence>
<dbReference type="InterPro" id="IPR009089">
    <property type="entry name" value="XRCC4_N_sf"/>
</dbReference>
<evidence type="ECO:0008006" key="12">
    <source>
        <dbReference type="Google" id="ProtNLM"/>
    </source>
</evidence>
<gene>
    <name evidence="10" type="ORF">LOTGIDRAFT_163116</name>
</gene>
<dbReference type="GO" id="GO:0005958">
    <property type="term" value="C:DNA-dependent protein kinase-DNA ligase 4 complex"/>
    <property type="evidence" value="ECO:0007669"/>
    <property type="project" value="TreeGrafter"/>
</dbReference>
<feature type="compositionally biased region" description="Low complexity" evidence="7">
    <location>
        <begin position="326"/>
        <end position="343"/>
    </location>
</feature>
<keyword evidence="11" id="KW-1185">Reference proteome</keyword>
<feature type="region of interest" description="Disordered" evidence="7">
    <location>
        <begin position="202"/>
        <end position="353"/>
    </location>
</feature>
<dbReference type="GO" id="GO:0003677">
    <property type="term" value="F:DNA binding"/>
    <property type="evidence" value="ECO:0007669"/>
    <property type="project" value="InterPro"/>
</dbReference>
<feature type="compositionally biased region" description="Basic and acidic residues" evidence="7">
    <location>
        <begin position="202"/>
        <end position="211"/>
    </location>
</feature>
<name>V3ZKB8_LOTGI</name>
<dbReference type="SUPFAM" id="SSF50809">
    <property type="entry name" value="XRCC4, N-terminal domain"/>
    <property type="match status" value="1"/>
</dbReference>
<dbReference type="InterPro" id="IPR010585">
    <property type="entry name" value="DNA_repair_prot_XRCC4"/>
</dbReference>
<evidence type="ECO:0000256" key="4">
    <source>
        <dbReference type="ARBA" id="ARBA00023204"/>
    </source>
</evidence>
<dbReference type="EMBL" id="KB202199">
    <property type="protein sequence ID" value="ESO91758.1"/>
    <property type="molecule type" value="Genomic_DNA"/>
</dbReference>
<dbReference type="CTD" id="20239256"/>
<dbReference type="HOGENOM" id="CLU_785934_0_0_1"/>
<dbReference type="GeneID" id="20239256"/>
<dbReference type="Proteomes" id="UP000030746">
    <property type="component" value="Unassembled WGS sequence"/>
</dbReference>
<feature type="compositionally biased region" description="Acidic residues" evidence="7">
    <location>
        <begin position="246"/>
        <end position="261"/>
    </location>
</feature>
<dbReference type="PANTHER" id="PTHR28559">
    <property type="entry name" value="DNA REPAIR PROTEIN XRCC4"/>
    <property type="match status" value="1"/>
</dbReference>
<dbReference type="RefSeq" id="XP_009057430.1">
    <property type="nucleotide sequence ID" value="XM_009059182.1"/>
</dbReference>
<dbReference type="KEGG" id="lgi:LOTGIDRAFT_163116"/>
<dbReference type="GO" id="GO:0010165">
    <property type="term" value="P:response to X-ray"/>
    <property type="evidence" value="ECO:0007669"/>
    <property type="project" value="TreeGrafter"/>
</dbReference>
<evidence type="ECO:0000256" key="5">
    <source>
        <dbReference type="ARBA" id="ARBA00023242"/>
    </source>
</evidence>
<dbReference type="STRING" id="225164.V3ZKB8"/>
<accession>V3ZKB8</accession>
<keyword evidence="3" id="KW-0233">DNA recombination</keyword>
<dbReference type="Gene3D" id="1.20.5.370">
    <property type="match status" value="1"/>
</dbReference>
<evidence type="ECO:0000313" key="10">
    <source>
        <dbReference type="EMBL" id="ESO91758.1"/>
    </source>
</evidence>
<dbReference type="InterPro" id="IPR053961">
    <property type="entry name" value="XRCC4_N"/>
</dbReference>
<dbReference type="InterPro" id="IPR014751">
    <property type="entry name" value="XRCC4-like_C"/>
</dbReference>
<evidence type="ECO:0000256" key="7">
    <source>
        <dbReference type="SAM" id="MobiDB-lite"/>
    </source>
</evidence>
<keyword evidence="2" id="KW-0227">DNA damage</keyword>
<dbReference type="OMA" id="FIKGTWF"/>
<dbReference type="SUPFAM" id="SSF58022">
    <property type="entry name" value="XRCC4, C-terminal oligomerization domain"/>
    <property type="match status" value="1"/>
</dbReference>
<feature type="domain" description="XRCC4 coiled-coil" evidence="9">
    <location>
        <begin position="133"/>
        <end position="204"/>
    </location>
</feature>
<proteinExistence type="inferred from homology"/>
<evidence type="ECO:0000256" key="6">
    <source>
        <dbReference type="ARBA" id="ARBA00025728"/>
    </source>
</evidence>
<dbReference type="Pfam" id="PF21924">
    <property type="entry name" value="XRCC4_CC"/>
    <property type="match status" value="1"/>
</dbReference>
<evidence type="ECO:0000256" key="2">
    <source>
        <dbReference type="ARBA" id="ARBA00022763"/>
    </source>
</evidence>
<dbReference type="GO" id="GO:0032807">
    <property type="term" value="C:DNA ligase IV complex"/>
    <property type="evidence" value="ECO:0007669"/>
    <property type="project" value="TreeGrafter"/>
</dbReference>
<comment type="subcellular location">
    <subcellularLocation>
        <location evidence="1">Nucleus</location>
    </subcellularLocation>
</comment>
<evidence type="ECO:0000256" key="1">
    <source>
        <dbReference type="ARBA" id="ARBA00004123"/>
    </source>
</evidence>
<sequence length="353" mass="39845">MASKPSLIMSKKVLSKLSVSGSKKNYFLLSTTTEDKEDGFQLILSNGESVWEGELSADEIDKQRKKLKMDFNTYYIQTEKAFTRSDEDKNYEYQIKINQDDTANLSWKKHVTNDDIKLGHVVLLLKDDVSSSVCSILEHCVKTNKLNTDRIHSLQTDNERLSQERTMALKRLEKCVAAKEEMEKDLYSKFVAVLNSKKEKLRELKENRSSEVSEEITSSPPPKPSTSRASSIRNGRSRKKKMVVKDDDEMSEEMNTDEEETPPPKRQRKAATGNNMSDGDTSLVLEDDVSTSTVVTRPARQRAGTKKATPSKPVLPKVTRNHSNESGSSMKTRMSKSSSNNSNIDAEDLFSDL</sequence>
<dbReference type="InterPro" id="IPR038051">
    <property type="entry name" value="XRCC4-like_N_sf"/>
</dbReference>
<dbReference type="PANTHER" id="PTHR28559:SF1">
    <property type="entry name" value="DNA REPAIR PROTEIN XRCC4"/>
    <property type="match status" value="1"/>
</dbReference>
<keyword evidence="4" id="KW-0234">DNA repair</keyword>
<protein>
    <recommendedName>
        <fullName evidence="12">DNA repair protein XRCC4</fullName>
    </recommendedName>
</protein>
<evidence type="ECO:0000256" key="3">
    <source>
        <dbReference type="ARBA" id="ARBA00023172"/>
    </source>
</evidence>
<evidence type="ECO:0000313" key="11">
    <source>
        <dbReference type="Proteomes" id="UP000030746"/>
    </source>
</evidence>
<dbReference type="CDD" id="cd22283">
    <property type="entry name" value="HD_XRCC4_N"/>
    <property type="match status" value="1"/>
</dbReference>
<dbReference type="Gene3D" id="2.170.210.10">
    <property type="entry name" value="DNA double-strand break repair and VJ recombination XRCC4, N-terminal"/>
    <property type="match status" value="1"/>
</dbReference>
<evidence type="ECO:0000259" key="9">
    <source>
        <dbReference type="Pfam" id="PF21924"/>
    </source>
</evidence>
<comment type="similarity">
    <text evidence="6">Belongs to the XRCC4-XLF family. XRCC4 subfamily.</text>
</comment>
<dbReference type="GO" id="GO:0006303">
    <property type="term" value="P:double-strand break repair via nonhomologous end joining"/>
    <property type="evidence" value="ECO:0007669"/>
    <property type="project" value="TreeGrafter"/>
</dbReference>
<keyword evidence="5" id="KW-0539">Nucleus</keyword>
<reference evidence="10 11" key="1">
    <citation type="journal article" date="2013" name="Nature">
        <title>Insights into bilaterian evolution from three spiralian genomes.</title>
        <authorList>
            <person name="Simakov O."/>
            <person name="Marletaz F."/>
            <person name="Cho S.J."/>
            <person name="Edsinger-Gonzales E."/>
            <person name="Havlak P."/>
            <person name="Hellsten U."/>
            <person name="Kuo D.H."/>
            <person name="Larsson T."/>
            <person name="Lv J."/>
            <person name="Arendt D."/>
            <person name="Savage R."/>
            <person name="Osoegawa K."/>
            <person name="de Jong P."/>
            <person name="Grimwood J."/>
            <person name="Chapman J.A."/>
            <person name="Shapiro H."/>
            <person name="Aerts A."/>
            <person name="Otillar R.P."/>
            <person name="Terry A.Y."/>
            <person name="Boore J.L."/>
            <person name="Grigoriev I.V."/>
            <person name="Lindberg D.R."/>
            <person name="Seaver E.C."/>
            <person name="Weisblat D.A."/>
            <person name="Putnam N.H."/>
            <person name="Rokhsar D.S."/>
        </authorList>
    </citation>
    <scope>NUCLEOTIDE SEQUENCE [LARGE SCALE GENOMIC DNA]</scope>
</reference>
<feature type="domain" description="XRCC4 N-terminal" evidence="8">
    <location>
        <begin position="26"/>
        <end position="122"/>
    </location>
</feature>
<organism evidence="10 11">
    <name type="scientific">Lottia gigantea</name>
    <name type="common">Giant owl limpet</name>
    <dbReference type="NCBI Taxonomy" id="225164"/>
    <lineage>
        <taxon>Eukaryota</taxon>
        <taxon>Metazoa</taxon>
        <taxon>Spiralia</taxon>
        <taxon>Lophotrochozoa</taxon>
        <taxon>Mollusca</taxon>
        <taxon>Gastropoda</taxon>
        <taxon>Patellogastropoda</taxon>
        <taxon>Lottioidea</taxon>
        <taxon>Lottiidae</taxon>
        <taxon>Lottia</taxon>
    </lineage>
</organism>
<dbReference type="AlphaFoldDB" id="V3ZKB8"/>
<dbReference type="InterPro" id="IPR053962">
    <property type="entry name" value="XRCC4_CC"/>
</dbReference>